<proteinExistence type="predicted"/>
<evidence type="ECO:0000313" key="3">
    <source>
        <dbReference type="Proteomes" id="UP000280668"/>
    </source>
</evidence>
<evidence type="ECO:0000256" key="1">
    <source>
        <dbReference type="SAM" id="SignalP"/>
    </source>
</evidence>
<feature type="chain" id="PRO_5018278289" description="Lipoprotein" evidence="1">
    <location>
        <begin position="25"/>
        <end position="166"/>
    </location>
</feature>
<evidence type="ECO:0008006" key="4">
    <source>
        <dbReference type="Google" id="ProtNLM"/>
    </source>
</evidence>
<evidence type="ECO:0000313" key="2">
    <source>
        <dbReference type="EMBL" id="ROR73916.1"/>
    </source>
</evidence>
<dbReference type="PROSITE" id="PS51257">
    <property type="entry name" value="PROKAR_LIPOPROTEIN"/>
    <property type="match status" value="1"/>
</dbReference>
<feature type="signal peptide" evidence="1">
    <location>
        <begin position="1"/>
        <end position="24"/>
    </location>
</feature>
<dbReference type="EMBL" id="RKHK01000001">
    <property type="protein sequence ID" value="ROR73916.1"/>
    <property type="molecule type" value="Genomic_DNA"/>
</dbReference>
<reference evidence="2 3" key="1">
    <citation type="submission" date="2018-11" db="EMBL/GenBank/DDBJ databases">
        <title>Sequencing the genomes of 1000 actinobacteria strains.</title>
        <authorList>
            <person name="Klenk H.-P."/>
        </authorList>
    </citation>
    <scope>NUCLEOTIDE SEQUENCE [LARGE SCALE GENOMIC DNA]</scope>
    <source>
        <strain evidence="2 3">DSM 11294</strain>
    </source>
</reference>
<dbReference type="Proteomes" id="UP000280668">
    <property type="component" value="Unassembled WGS sequence"/>
</dbReference>
<keyword evidence="1" id="KW-0732">Signal</keyword>
<keyword evidence="3" id="KW-1185">Reference proteome</keyword>
<gene>
    <name evidence="2" type="ORF">EDD31_2311</name>
</gene>
<protein>
    <recommendedName>
        <fullName evidence="4">Lipoprotein</fullName>
    </recommendedName>
</protein>
<accession>A0A3N2BF85</accession>
<dbReference type="AlphaFoldDB" id="A0A3N2BF85"/>
<dbReference type="RefSeq" id="WP_148058943.1">
    <property type="nucleotide sequence ID" value="NZ_RKHK01000001.1"/>
</dbReference>
<sequence length="166" mass="17478">MTIGRTRASAVRAAVMLTGVAVLAAGCFADSTGREHEDDDPVGGSDTEISAEAEDVLERYGIALPDSASTPQLELLPENAGREEGYRLSFTMGQEEAEQLCTGINGPGPAASLTESDAEVLGVEEPPEGARLCFGSRPDHGQQQIRVLYAGDPAEVTLALYLMPTR</sequence>
<dbReference type="OrthoDB" id="9804907at2"/>
<organism evidence="2 3">
    <name type="scientific">Bogoriella caseilytica</name>
    <dbReference type="NCBI Taxonomy" id="56055"/>
    <lineage>
        <taxon>Bacteria</taxon>
        <taxon>Bacillati</taxon>
        <taxon>Actinomycetota</taxon>
        <taxon>Actinomycetes</taxon>
        <taxon>Micrococcales</taxon>
        <taxon>Bogoriellaceae</taxon>
        <taxon>Bogoriella</taxon>
    </lineage>
</organism>
<comment type="caution">
    <text evidence="2">The sequence shown here is derived from an EMBL/GenBank/DDBJ whole genome shotgun (WGS) entry which is preliminary data.</text>
</comment>
<name>A0A3N2BF85_9MICO</name>